<dbReference type="HOGENOM" id="CLU_2705625_0_0_1"/>
<gene>
    <name evidence="1" type="ORF">PDE_07241</name>
</gene>
<organism evidence="1 2">
    <name type="scientific">Penicillium oxalicum (strain 114-2 / CGMCC 5302)</name>
    <name type="common">Penicillium decumbens</name>
    <dbReference type="NCBI Taxonomy" id="933388"/>
    <lineage>
        <taxon>Eukaryota</taxon>
        <taxon>Fungi</taxon>
        <taxon>Dikarya</taxon>
        <taxon>Ascomycota</taxon>
        <taxon>Pezizomycotina</taxon>
        <taxon>Eurotiomycetes</taxon>
        <taxon>Eurotiomycetidae</taxon>
        <taxon>Eurotiales</taxon>
        <taxon>Aspergillaceae</taxon>
        <taxon>Penicillium</taxon>
    </lineage>
</organism>
<name>S7ZU48_PENO1</name>
<accession>S7ZU48</accession>
<dbReference type="AlphaFoldDB" id="S7ZU48"/>
<evidence type="ECO:0000313" key="1">
    <source>
        <dbReference type="EMBL" id="EPS32281.1"/>
    </source>
</evidence>
<proteinExistence type="predicted"/>
<dbReference type="Proteomes" id="UP000019376">
    <property type="component" value="Unassembled WGS sequence"/>
</dbReference>
<dbReference type="EMBL" id="KB644414">
    <property type="protein sequence ID" value="EPS32281.1"/>
    <property type="molecule type" value="Genomic_DNA"/>
</dbReference>
<reference evidence="1 2" key="1">
    <citation type="journal article" date="2013" name="PLoS ONE">
        <title>Genomic and secretomic analyses reveal unique features of the lignocellulolytic enzyme system of Penicillium decumbens.</title>
        <authorList>
            <person name="Liu G."/>
            <person name="Zhang L."/>
            <person name="Wei X."/>
            <person name="Zou G."/>
            <person name="Qin Y."/>
            <person name="Ma L."/>
            <person name="Li J."/>
            <person name="Zheng H."/>
            <person name="Wang S."/>
            <person name="Wang C."/>
            <person name="Xun L."/>
            <person name="Zhao G.-P."/>
            <person name="Zhou Z."/>
            <person name="Qu Y."/>
        </authorList>
    </citation>
    <scope>NUCLEOTIDE SEQUENCE [LARGE SCALE GENOMIC DNA]</scope>
    <source>
        <strain evidence="2">114-2 / CGMCC 5302</strain>
    </source>
</reference>
<evidence type="ECO:0000313" key="2">
    <source>
        <dbReference type="Proteomes" id="UP000019376"/>
    </source>
</evidence>
<sequence length="73" mass="8005">MLRNVDSFSSPAQVFGRQIALSLLVANICGELKSLSHSVKSRGGFLSSDVYGGLQHVLEVESSPRRNLFWQLA</sequence>
<protein>
    <submittedName>
        <fullName evidence="1">Uncharacterized protein</fullName>
    </submittedName>
</protein>
<keyword evidence="2" id="KW-1185">Reference proteome</keyword>